<dbReference type="PANTHER" id="PTHR43584">
    <property type="entry name" value="NUCLEOTIDYL TRANSFERASE"/>
    <property type="match status" value="1"/>
</dbReference>
<keyword evidence="2 5" id="KW-0548">Nucleotidyltransferase</keyword>
<keyword evidence="3" id="KW-0460">Magnesium</keyword>
<protein>
    <submittedName>
        <fullName evidence="5">CTP:phosphocholine cytidylyltransferase involved in choline phosphorylation for cell surface LPS epitopes</fullName>
    </submittedName>
</protein>
<dbReference type="Pfam" id="PF12804">
    <property type="entry name" value="NTP_transf_3"/>
    <property type="match status" value="1"/>
</dbReference>
<dbReference type="CDD" id="cd02523">
    <property type="entry name" value="PC_cytidylyltransferase"/>
    <property type="match status" value="1"/>
</dbReference>
<evidence type="ECO:0000313" key="6">
    <source>
        <dbReference type="Proteomes" id="UP000272690"/>
    </source>
</evidence>
<dbReference type="InterPro" id="IPR025877">
    <property type="entry name" value="MobA-like_NTP_Trfase"/>
</dbReference>
<reference evidence="5 6" key="1">
    <citation type="submission" date="2018-12" db="EMBL/GenBank/DDBJ databases">
        <authorList>
            <consortium name="Pathogen Informatics"/>
        </authorList>
    </citation>
    <scope>NUCLEOTIDE SEQUENCE [LARGE SCALE GENOMIC DNA]</scope>
    <source>
        <strain evidence="5 6">NCTC5906</strain>
    </source>
</reference>
<dbReference type="Proteomes" id="UP000272690">
    <property type="component" value="Chromosome"/>
</dbReference>
<gene>
    <name evidence="5" type="ORF">NCTC5906_01104</name>
</gene>
<evidence type="ECO:0000313" key="5">
    <source>
        <dbReference type="EMBL" id="VEF42721.1"/>
    </source>
</evidence>
<dbReference type="GO" id="GO:0016779">
    <property type="term" value="F:nucleotidyltransferase activity"/>
    <property type="evidence" value="ECO:0007669"/>
    <property type="project" value="UniProtKB-KW"/>
</dbReference>
<dbReference type="OrthoDB" id="9803871at2"/>
<evidence type="ECO:0000259" key="4">
    <source>
        <dbReference type="Pfam" id="PF12804"/>
    </source>
</evidence>
<evidence type="ECO:0000256" key="3">
    <source>
        <dbReference type="ARBA" id="ARBA00022842"/>
    </source>
</evidence>
<dbReference type="SUPFAM" id="SSF53448">
    <property type="entry name" value="Nucleotide-diphospho-sugar transferases"/>
    <property type="match status" value="1"/>
</dbReference>
<dbReference type="EMBL" id="LR134327">
    <property type="protein sequence ID" value="VEF42721.1"/>
    <property type="molecule type" value="Genomic_DNA"/>
</dbReference>
<dbReference type="InterPro" id="IPR029044">
    <property type="entry name" value="Nucleotide-diphossugar_trans"/>
</dbReference>
<evidence type="ECO:0000256" key="1">
    <source>
        <dbReference type="ARBA" id="ARBA00022679"/>
    </source>
</evidence>
<sequence length="239" mass="27930">MHKGSKKMNAIILAAGLGSRFKELTKNNHKALFKINETPNIEKTIKYLQDIGINEIHIVTGHQANLFSYLSDKYNCNLIHNIYYKKYNSIYSFYLAINHFNNTFVIDADVVLLENPFCYLKNSTYYTILRDKSSNKEWIPLLDSNNRFIKTIAISDLELPSLLGISYWNKEDCNTIKNQINNYLNDEILQDKKLYWDNIPLKLINEGKIKVEVNLLPINKAVEIDDISDYEKIKEIIKR</sequence>
<name>A0A3S4S3W0_AGGAP</name>
<feature type="domain" description="MobA-like NTP transferase" evidence="4">
    <location>
        <begin position="10"/>
        <end position="115"/>
    </location>
</feature>
<accession>A0A3S4S3W0</accession>
<dbReference type="AlphaFoldDB" id="A0A3S4S3W0"/>
<dbReference type="InterPro" id="IPR050065">
    <property type="entry name" value="GlmU-like"/>
</dbReference>
<evidence type="ECO:0000256" key="2">
    <source>
        <dbReference type="ARBA" id="ARBA00022695"/>
    </source>
</evidence>
<proteinExistence type="predicted"/>
<dbReference type="Gene3D" id="3.90.550.10">
    <property type="entry name" value="Spore Coat Polysaccharide Biosynthesis Protein SpsA, Chain A"/>
    <property type="match status" value="1"/>
</dbReference>
<dbReference type="PANTHER" id="PTHR43584:SF5">
    <property type="entry name" value="PROTEIN LICC"/>
    <property type="match status" value="1"/>
</dbReference>
<keyword evidence="1 5" id="KW-0808">Transferase</keyword>
<organism evidence="5 6">
    <name type="scientific">Aggregatibacter aphrophilus ATCC 33389</name>
    <dbReference type="NCBI Taxonomy" id="985008"/>
    <lineage>
        <taxon>Bacteria</taxon>
        <taxon>Pseudomonadati</taxon>
        <taxon>Pseudomonadota</taxon>
        <taxon>Gammaproteobacteria</taxon>
        <taxon>Pasteurellales</taxon>
        <taxon>Pasteurellaceae</taxon>
        <taxon>Aggregatibacter</taxon>
    </lineage>
</organism>